<dbReference type="PANTHER" id="PTHR43917:SF9">
    <property type="entry name" value="GLUTATHIONE S-TRANSFERASE THETA-1"/>
    <property type="match status" value="1"/>
</dbReference>
<dbReference type="AlphaFoldDB" id="A0A8C7WUZ8"/>
<accession>A0A8C7WUZ8</accession>
<dbReference type="GO" id="GO:0005737">
    <property type="term" value="C:cytoplasm"/>
    <property type="evidence" value="ECO:0007669"/>
    <property type="project" value="TreeGrafter"/>
</dbReference>
<dbReference type="SUPFAM" id="SSF52833">
    <property type="entry name" value="Thioredoxin-like"/>
    <property type="match status" value="1"/>
</dbReference>
<dbReference type="InterPro" id="IPR036249">
    <property type="entry name" value="Thioredoxin-like_sf"/>
</dbReference>
<organism evidence="2 3">
    <name type="scientific">Oryzias sinensis</name>
    <name type="common">Chinese medaka</name>
    <dbReference type="NCBI Taxonomy" id="183150"/>
    <lineage>
        <taxon>Eukaryota</taxon>
        <taxon>Metazoa</taxon>
        <taxon>Chordata</taxon>
        <taxon>Craniata</taxon>
        <taxon>Vertebrata</taxon>
        <taxon>Euteleostomi</taxon>
        <taxon>Actinopterygii</taxon>
        <taxon>Neopterygii</taxon>
        <taxon>Teleostei</taxon>
        <taxon>Neoteleostei</taxon>
        <taxon>Acanthomorphata</taxon>
        <taxon>Ovalentaria</taxon>
        <taxon>Atherinomorphae</taxon>
        <taxon>Beloniformes</taxon>
        <taxon>Adrianichthyidae</taxon>
        <taxon>Oryziinae</taxon>
        <taxon>Oryzias</taxon>
    </lineage>
</organism>
<dbReference type="Proteomes" id="UP000694383">
    <property type="component" value="Unplaced"/>
</dbReference>
<sequence>MMELYLDLLSPPCRAVFLFAKSLRIPFEFKHVELADGKQTPSCIIVKKVPVLKDGDFVLTER</sequence>
<keyword evidence="3" id="KW-1185">Reference proteome</keyword>
<dbReference type="InterPro" id="IPR004045">
    <property type="entry name" value="Glutathione_S-Trfase_N"/>
</dbReference>
<evidence type="ECO:0000313" key="2">
    <source>
        <dbReference type="Ensembl" id="ENSOSIP00000003786.1"/>
    </source>
</evidence>
<dbReference type="Ensembl" id="ENSOSIT00000004054.1">
    <property type="protein sequence ID" value="ENSOSIP00000003786.1"/>
    <property type="gene ID" value="ENSOSIG00000002545.1"/>
</dbReference>
<dbReference type="PROSITE" id="PS50404">
    <property type="entry name" value="GST_NTER"/>
    <property type="match status" value="1"/>
</dbReference>
<proteinExistence type="predicted"/>
<protein>
    <recommendedName>
        <fullName evidence="1">GST N-terminal domain-containing protein</fullName>
    </recommendedName>
</protein>
<name>A0A8C7WUZ8_9TELE</name>
<evidence type="ECO:0000313" key="3">
    <source>
        <dbReference type="Proteomes" id="UP000694383"/>
    </source>
</evidence>
<dbReference type="GO" id="GO:0006749">
    <property type="term" value="P:glutathione metabolic process"/>
    <property type="evidence" value="ECO:0007669"/>
    <property type="project" value="TreeGrafter"/>
</dbReference>
<dbReference type="Gene3D" id="3.40.30.10">
    <property type="entry name" value="Glutaredoxin"/>
    <property type="match status" value="1"/>
</dbReference>
<dbReference type="PANTHER" id="PTHR43917">
    <property type="match status" value="1"/>
</dbReference>
<feature type="domain" description="GST N-terminal" evidence="1">
    <location>
        <begin position="1"/>
        <end position="62"/>
    </location>
</feature>
<evidence type="ECO:0000259" key="1">
    <source>
        <dbReference type="PROSITE" id="PS50404"/>
    </source>
</evidence>
<dbReference type="Pfam" id="PF13417">
    <property type="entry name" value="GST_N_3"/>
    <property type="match status" value="1"/>
</dbReference>
<reference evidence="2" key="2">
    <citation type="submission" date="2025-09" db="UniProtKB">
        <authorList>
            <consortium name="Ensembl"/>
        </authorList>
    </citation>
    <scope>IDENTIFICATION</scope>
</reference>
<dbReference type="GO" id="GO:0004364">
    <property type="term" value="F:glutathione transferase activity"/>
    <property type="evidence" value="ECO:0007669"/>
    <property type="project" value="TreeGrafter"/>
</dbReference>
<dbReference type="InterPro" id="IPR051369">
    <property type="entry name" value="GST_Theta"/>
</dbReference>
<reference evidence="2" key="1">
    <citation type="submission" date="2025-08" db="UniProtKB">
        <authorList>
            <consortium name="Ensembl"/>
        </authorList>
    </citation>
    <scope>IDENTIFICATION</scope>
</reference>